<evidence type="ECO:0000256" key="6">
    <source>
        <dbReference type="ARBA" id="ARBA00023274"/>
    </source>
</evidence>
<protein>
    <recommendedName>
        <fullName evidence="7">Small ribosomal subunit protein uS11</fullName>
    </recommendedName>
</protein>
<dbReference type="InterPro" id="IPR036967">
    <property type="entry name" value="Ribosomal_uS11_sf"/>
</dbReference>
<evidence type="ECO:0000256" key="1">
    <source>
        <dbReference type="ARBA" id="ARBA00006194"/>
    </source>
</evidence>
<keyword evidence="6 7" id="KW-0687">Ribonucleoprotein</keyword>
<dbReference type="InterPro" id="IPR001971">
    <property type="entry name" value="Ribosomal_uS11"/>
</dbReference>
<organism evidence="9">
    <name type="scientific">Ignisphaera aggregans</name>
    <dbReference type="NCBI Taxonomy" id="334771"/>
    <lineage>
        <taxon>Archaea</taxon>
        <taxon>Thermoproteota</taxon>
        <taxon>Thermoprotei</taxon>
        <taxon>Desulfurococcales</taxon>
        <taxon>Desulfurococcaceae</taxon>
        <taxon>Ignisphaera</taxon>
    </lineage>
</organism>
<proteinExistence type="inferred from homology"/>
<dbReference type="EMBL" id="DRUB01000061">
    <property type="protein sequence ID" value="HHR95873.1"/>
    <property type="molecule type" value="Genomic_DNA"/>
</dbReference>
<dbReference type="HAMAP" id="MF_01310">
    <property type="entry name" value="Ribosomal_uS11"/>
    <property type="match status" value="1"/>
</dbReference>
<accession>A0A7C5XIM8</accession>
<dbReference type="GO" id="GO:0003735">
    <property type="term" value="F:structural constituent of ribosome"/>
    <property type="evidence" value="ECO:0007669"/>
    <property type="project" value="UniProtKB-UniRule"/>
</dbReference>
<keyword evidence="5 7" id="KW-0689">Ribosomal protein</keyword>
<comment type="subunit">
    <text evidence="2 7">Part of the 30S ribosomal subunit.</text>
</comment>
<dbReference type="AlphaFoldDB" id="A0A7C5XIM8"/>
<evidence type="ECO:0000313" key="10">
    <source>
        <dbReference type="EMBL" id="HHR95873.1"/>
    </source>
</evidence>
<dbReference type="GO" id="GO:0006412">
    <property type="term" value="P:translation"/>
    <property type="evidence" value="ECO:0007669"/>
    <property type="project" value="UniProtKB-UniRule"/>
</dbReference>
<comment type="caution">
    <text evidence="9">The sequence shown here is derived from an EMBL/GenBank/DDBJ whole genome shotgun (WGS) entry which is preliminary data.</text>
</comment>
<dbReference type="FunFam" id="3.30.420.80:FF:000007">
    <property type="entry name" value="30S ribosomal protein S11"/>
    <property type="match status" value="1"/>
</dbReference>
<gene>
    <name evidence="7" type="primary">rps11</name>
    <name evidence="10" type="ORF">ENL47_03410</name>
    <name evidence="9" type="ORF">ENM84_07970</name>
</gene>
<evidence type="ECO:0000256" key="4">
    <source>
        <dbReference type="ARBA" id="ARBA00022884"/>
    </source>
</evidence>
<name>A0A7C5XIM8_9CREN</name>
<dbReference type="InterPro" id="IPR018102">
    <property type="entry name" value="Ribosomal_uS11_CS"/>
</dbReference>
<dbReference type="NCBIfam" id="TIGR03628">
    <property type="entry name" value="arch_S11P"/>
    <property type="match status" value="1"/>
</dbReference>
<dbReference type="PROSITE" id="PS00054">
    <property type="entry name" value="RIBOSOMAL_S11"/>
    <property type="match status" value="1"/>
</dbReference>
<dbReference type="GO" id="GO:0019843">
    <property type="term" value="F:rRNA binding"/>
    <property type="evidence" value="ECO:0007669"/>
    <property type="project" value="UniProtKB-UniRule"/>
</dbReference>
<dbReference type="NCBIfam" id="NF007176">
    <property type="entry name" value="PRK09607.1"/>
    <property type="match status" value="1"/>
</dbReference>
<comment type="similarity">
    <text evidence="1 7 8">Belongs to the universal ribosomal protein uS11 family.</text>
</comment>
<evidence type="ECO:0000313" key="9">
    <source>
        <dbReference type="EMBL" id="HHP82581.1"/>
    </source>
</evidence>
<sequence>MSFTARELKWGIAHIYASFNNTVVHITDLSGAETVARGSGGMVVRADREKPSPYAAMMVSYRVAQESIEKGVTAIHIKVRAPGGHGPKIPGPGAQAAIRALARAGFIIGRIEDVTPIPHDTTRRPGGRRGRRV</sequence>
<comment type="function">
    <text evidence="7">Located on the platform of the 30S subunit.</text>
</comment>
<keyword evidence="3 7" id="KW-0699">rRNA-binding</keyword>
<evidence type="ECO:0000256" key="5">
    <source>
        <dbReference type="ARBA" id="ARBA00022980"/>
    </source>
</evidence>
<reference evidence="9" key="1">
    <citation type="journal article" date="2020" name="mSystems">
        <title>Genome- and Community-Level Interaction Insights into Carbon Utilization and Element Cycling Functions of Hydrothermarchaeota in Hydrothermal Sediment.</title>
        <authorList>
            <person name="Zhou Z."/>
            <person name="Liu Y."/>
            <person name="Xu W."/>
            <person name="Pan J."/>
            <person name="Luo Z.H."/>
            <person name="Li M."/>
        </authorList>
    </citation>
    <scope>NUCLEOTIDE SEQUENCE [LARGE SCALE GENOMIC DNA]</scope>
    <source>
        <strain evidence="10">SpSt-1</strain>
        <strain evidence="9">SpSt-1121</strain>
    </source>
</reference>
<evidence type="ECO:0000256" key="3">
    <source>
        <dbReference type="ARBA" id="ARBA00022730"/>
    </source>
</evidence>
<dbReference type="Pfam" id="PF00411">
    <property type="entry name" value="Ribosomal_S11"/>
    <property type="match status" value="1"/>
</dbReference>
<dbReference type="SUPFAM" id="SSF53137">
    <property type="entry name" value="Translational machinery components"/>
    <property type="match status" value="1"/>
</dbReference>
<evidence type="ECO:0000256" key="8">
    <source>
        <dbReference type="RuleBase" id="RU003629"/>
    </source>
</evidence>
<dbReference type="Gene3D" id="3.30.420.80">
    <property type="entry name" value="Ribosomal protein S11"/>
    <property type="match status" value="1"/>
</dbReference>
<dbReference type="EMBL" id="DRZI01000342">
    <property type="protein sequence ID" value="HHP82581.1"/>
    <property type="molecule type" value="Genomic_DNA"/>
</dbReference>
<dbReference type="GO" id="GO:1990904">
    <property type="term" value="C:ribonucleoprotein complex"/>
    <property type="evidence" value="ECO:0007669"/>
    <property type="project" value="UniProtKB-KW"/>
</dbReference>
<dbReference type="InterPro" id="IPR019961">
    <property type="entry name" value="Ribosomal_uS11_archaeal"/>
</dbReference>
<evidence type="ECO:0000256" key="7">
    <source>
        <dbReference type="HAMAP-Rule" id="MF_01310"/>
    </source>
</evidence>
<dbReference type="PIRSF" id="PIRSF002131">
    <property type="entry name" value="Ribosomal_S11"/>
    <property type="match status" value="1"/>
</dbReference>
<evidence type="ECO:0000256" key="2">
    <source>
        <dbReference type="ARBA" id="ARBA00011458"/>
    </source>
</evidence>
<dbReference type="PANTHER" id="PTHR11759">
    <property type="entry name" value="40S RIBOSOMAL PROTEIN S14/30S RIBOSOMAL PROTEIN S11"/>
    <property type="match status" value="1"/>
</dbReference>
<dbReference type="GO" id="GO:0005840">
    <property type="term" value="C:ribosome"/>
    <property type="evidence" value="ECO:0007669"/>
    <property type="project" value="UniProtKB-KW"/>
</dbReference>
<keyword evidence="4 7" id="KW-0694">RNA-binding</keyword>